<proteinExistence type="predicted"/>
<accession>A0A7S4UXN0</accession>
<keyword evidence="1" id="KW-1133">Transmembrane helix</keyword>
<evidence type="ECO:0000313" key="2">
    <source>
        <dbReference type="EMBL" id="CAE2335460.1"/>
    </source>
</evidence>
<feature type="transmembrane region" description="Helical" evidence="1">
    <location>
        <begin position="30"/>
        <end position="49"/>
    </location>
</feature>
<reference evidence="2" key="1">
    <citation type="submission" date="2021-01" db="EMBL/GenBank/DDBJ databases">
        <authorList>
            <person name="Corre E."/>
            <person name="Pelletier E."/>
            <person name="Niang G."/>
            <person name="Scheremetjew M."/>
            <person name="Finn R."/>
            <person name="Kale V."/>
            <person name="Holt S."/>
            <person name="Cochrane G."/>
            <person name="Meng A."/>
            <person name="Brown T."/>
            <person name="Cohen L."/>
        </authorList>
    </citation>
    <scope>NUCLEOTIDE SEQUENCE</scope>
    <source>
        <strain evidence="2">CCMP 2712</strain>
    </source>
</reference>
<dbReference type="SUPFAM" id="SSF49854">
    <property type="entry name" value="Spermadhesin, CUB domain"/>
    <property type="match status" value="1"/>
</dbReference>
<sequence length="377" mass="40526">MLNGRSEDDSAWFGTHATDQHLRGDWKRKVLTLALGLVFTLLLAAWSSYEGSNTRTGLTLASFCFDSAGASGKGNDDCQEGWKSLPDVVPAAAAPTTDSPVEAEKQRGGRCEGRMNVTGVNGTIVYQEGGSTCRWLVEVGRGYLVVLNLSQLQLQSERSSLAVFTANASDGEETNRLLDPSHLLLNITGGSDAAAPAALNCDSDRVLVVFQPADEVEDKAESLSVTWHRVPRPVVAKGPAMRREKRYVTLCQKELYSSSTCIRIDVCNSTCGNGRCSNLDGVCMKKGDQCTLKGDSFYIPCKTCALSFVDVPAAVKVHVYTLWGFWPSQQESCTSQVTSLGGVSKIETVHGPTGKLKQLTQPACSAVVKVEDASICE</sequence>
<gene>
    <name evidence="2" type="ORF">GTHE00462_LOCUS35865</name>
</gene>
<dbReference type="AlphaFoldDB" id="A0A7S4UXN0"/>
<organism evidence="2">
    <name type="scientific">Guillardia theta</name>
    <name type="common">Cryptophyte</name>
    <name type="synonym">Cryptomonas phi</name>
    <dbReference type="NCBI Taxonomy" id="55529"/>
    <lineage>
        <taxon>Eukaryota</taxon>
        <taxon>Cryptophyceae</taxon>
        <taxon>Pyrenomonadales</taxon>
        <taxon>Geminigeraceae</taxon>
        <taxon>Guillardia</taxon>
    </lineage>
</organism>
<dbReference type="EMBL" id="HBKN01045822">
    <property type="protein sequence ID" value="CAE2335460.1"/>
    <property type="molecule type" value="Transcribed_RNA"/>
</dbReference>
<dbReference type="InterPro" id="IPR035914">
    <property type="entry name" value="Sperma_CUB_dom_sf"/>
</dbReference>
<protein>
    <recommendedName>
        <fullName evidence="3">CUB domain-containing protein</fullName>
    </recommendedName>
</protein>
<keyword evidence="1" id="KW-0472">Membrane</keyword>
<evidence type="ECO:0008006" key="3">
    <source>
        <dbReference type="Google" id="ProtNLM"/>
    </source>
</evidence>
<evidence type="ECO:0000256" key="1">
    <source>
        <dbReference type="SAM" id="Phobius"/>
    </source>
</evidence>
<name>A0A7S4UXN0_GUITH</name>
<keyword evidence="1" id="KW-0812">Transmembrane</keyword>